<keyword evidence="3" id="KW-1185">Reference proteome</keyword>
<dbReference type="OMA" id="EIVDIMA"/>
<accession>A0A834YWC1</accession>
<dbReference type="EMBL" id="JABCRI010000014">
    <property type="protein sequence ID" value="KAF8394755.1"/>
    <property type="molecule type" value="Genomic_DNA"/>
</dbReference>
<dbReference type="OrthoDB" id="1932923at2759"/>
<dbReference type="AlphaFoldDB" id="A0A834YWC1"/>
<protein>
    <recommendedName>
        <fullName evidence="1">TTF-type domain-containing protein</fullName>
    </recommendedName>
</protein>
<dbReference type="Proteomes" id="UP000655225">
    <property type="component" value="Unassembled WGS sequence"/>
</dbReference>
<dbReference type="PANTHER" id="PTHR45749">
    <property type="match status" value="1"/>
</dbReference>
<dbReference type="SMART" id="SM00597">
    <property type="entry name" value="ZnF_TTF"/>
    <property type="match status" value="1"/>
</dbReference>
<evidence type="ECO:0000313" key="3">
    <source>
        <dbReference type="Proteomes" id="UP000655225"/>
    </source>
</evidence>
<dbReference type="InterPro" id="IPR025398">
    <property type="entry name" value="DUF4371"/>
</dbReference>
<feature type="domain" description="TTF-type" evidence="1">
    <location>
        <begin position="50"/>
        <end position="127"/>
    </location>
</feature>
<comment type="caution">
    <text evidence="2">The sequence shown here is derived from an EMBL/GenBank/DDBJ whole genome shotgun (WGS) entry which is preliminary data.</text>
</comment>
<evidence type="ECO:0000259" key="1">
    <source>
        <dbReference type="SMART" id="SM00597"/>
    </source>
</evidence>
<organism evidence="2 3">
    <name type="scientific">Tetracentron sinense</name>
    <name type="common">Spur-leaf</name>
    <dbReference type="NCBI Taxonomy" id="13715"/>
    <lineage>
        <taxon>Eukaryota</taxon>
        <taxon>Viridiplantae</taxon>
        <taxon>Streptophyta</taxon>
        <taxon>Embryophyta</taxon>
        <taxon>Tracheophyta</taxon>
        <taxon>Spermatophyta</taxon>
        <taxon>Magnoliopsida</taxon>
        <taxon>Trochodendrales</taxon>
        <taxon>Trochodendraceae</taxon>
        <taxon>Tetracentron</taxon>
    </lineage>
</organism>
<dbReference type="InterPro" id="IPR006580">
    <property type="entry name" value="Znf_TTF"/>
</dbReference>
<gene>
    <name evidence="2" type="ORF">HHK36_020972</name>
</gene>
<reference evidence="2 3" key="1">
    <citation type="submission" date="2020-04" db="EMBL/GenBank/DDBJ databases">
        <title>Plant Genome Project.</title>
        <authorList>
            <person name="Zhang R.-G."/>
        </authorList>
    </citation>
    <scope>NUCLEOTIDE SEQUENCE [LARGE SCALE GENOMIC DNA]</scope>
    <source>
        <strain evidence="2">YNK0</strain>
        <tissue evidence="2">Leaf</tissue>
    </source>
</reference>
<sequence>MNSLKRDPGLRLPIWDYPIDQCDDISRAYIKVEPYQQILTNYPFSGPEKHYHQFQSSWFKLFPSWLEYSSSKDAAFCLSCYLFTKEANWTPWINHVGKNPNLPHNIAEQACKDLMSEAQHIEKIIKKQTSKQIVKNRLRLKTSIDSIRWLAFQACAFRGHDERPKSKNRGNFLEMIKILASYNKSVDEVVLENAIGNVKYTLPMIQKEILHILSRKVRDVIREEIGDAKFCIIVDEARNDSKRKQMTLVLRFVIKMVFYVKDFLTLFTSQILWR</sequence>
<evidence type="ECO:0000313" key="2">
    <source>
        <dbReference type="EMBL" id="KAF8394755.1"/>
    </source>
</evidence>
<dbReference type="Pfam" id="PF14291">
    <property type="entry name" value="DUF4371"/>
    <property type="match status" value="1"/>
</dbReference>
<name>A0A834YWC1_TETSI</name>
<proteinExistence type="predicted"/>
<dbReference type="PANTHER" id="PTHR45749:SF37">
    <property type="entry name" value="OS05G0311600 PROTEIN"/>
    <property type="match status" value="1"/>
</dbReference>